<evidence type="ECO:0000313" key="2">
    <source>
        <dbReference type="Proteomes" id="UP000191112"/>
    </source>
</evidence>
<keyword evidence="1" id="KW-0808">Transferase</keyword>
<gene>
    <name evidence="1" type="ORF">SAMN05660477_02329</name>
</gene>
<keyword evidence="2" id="KW-1185">Reference proteome</keyword>
<accession>A0A1T5FVA8</accession>
<name>A0A1T5FVA8_9FLAO</name>
<dbReference type="Pfam" id="PF13489">
    <property type="entry name" value="Methyltransf_23"/>
    <property type="match status" value="1"/>
</dbReference>
<evidence type="ECO:0000313" key="1">
    <source>
        <dbReference type="EMBL" id="SKC00109.1"/>
    </source>
</evidence>
<proteinExistence type="predicted"/>
<dbReference type="InterPro" id="IPR029063">
    <property type="entry name" value="SAM-dependent_MTases_sf"/>
</dbReference>
<dbReference type="RefSeq" id="WP_079667535.1">
    <property type="nucleotide sequence ID" value="NZ_FUYZ01000008.1"/>
</dbReference>
<dbReference type="CDD" id="cd02440">
    <property type="entry name" value="AdoMet_MTases"/>
    <property type="match status" value="1"/>
</dbReference>
<dbReference type="SUPFAM" id="SSF53335">
    <property type="entry name" value="S-adenosyl-L-methionine-dependent methyltransferases"/>
    <property type="match status" value="1"/>
</dbReference>
<sequence length="274" mass="31650">MKIKDHFLSQEIFELKETETKGVWKTSPIPSNLSKYYESEDYISHHQDSGSTKEKLYKFLQGFNLSYKKSILSKSINSGQNKKVLDYGCGAGEFVKYIENDFITFGFEPNDDARNAAKQKTSKTTLVSNLDEIEDHSLDAITLWHVFEHVENQEEMLSIFYKKIKADGKLIIAVPNPTSHDAIYYKEFWAAYDVPRHVYHFSRNGMLKLMNNNPWKVEKVKPLLLDSFYISMLSEKYKKSSLFWLKASLRGAISNIKASFSGEFSSLIYIIGKK</sequence>
<dbReference type="AlphaFoldDB" id="A0A1T5FVA8"/>
<protein>
    <submittedName>
        <fullName evidence="1">Methyltransferase domain-containing protein</fullName>
    </submittedName>
</protein>
<dbReference type="Gene3D" id="3.40.50.150">
    <property type="entry name" value="Vaccinia Virus protein VP39"/>
    <property type="match status" value="1"/>
</dbReference>
<dbReference type="EMBL" id="FUYZ01000008">
    <property type="protein sequence ID" value="SKC00109.1"/>
    <property type="molecule type" value="Genomic_DNA"/>
</dbReference>
<dbReference type="PANTHER" id="PTHR43861">
    <property type="entry name" value="TRANS-ACONITATE 2-METHYLTRANSFERASE-RELATED"/>
    <property type="match status" value="1"/>
</dbReference>
<dbReference type="GO" id="GO:0008168">
    <property type="term" value="F:methyltransferase activity"/>
    <property type="evidence" value="ECO:0007669"/>
    <property type="project" value="UniProtKB-KW"/>
</dbReference>
<dbReference type="STRING" id="619805.SAMN05660477_02329"/>
<keyword evidence="1" id="KW-0489">Methyltransferase</keyword>
<reference evidence="1 2" key="1">
    <citation type="submission" date="2017-02" db="EMBL/GenBank/DDBJ databases">
        <authorList>
            <person name="Peterson S.W."/>
        </authorList>
    </citation>
    <scope>NUCLEOTIDE SEQUENCE [LARGE SCALE GENOMIC DNA]</scope>
    <source>
        <strain evidence="1 2">DSM 22323</strain>
    </source>
</reference>
<dbReference type="Proteomes" id="UP000191112">
    <property type="component" value="Unassembled WGS sequence"/>
</dbReference>
<dbReference type="GO" id="GO:0032259">
    <property type="term" value="P:methylation"/>
    <property type="evidence" value="ECO:0007669"/>
    <property type="project" value="UniProtKB-KW"/>
</dbReference>
<organism evidence="1 2">
    <name type="scientific">Soonwooa buanensis</name>
    <dbReference type="NCBI Taxonomy" id="619805"/>
    <lineage>
        <taxon>Bacteria</taxon>
        <taxon>Pseudomonadati</taxon>
        <taxon>Bacteroidota</taxon>
        <taxon>Flavobacteriia</taxon>
        <taxon>Flavobacteriales</taxon>
        <taxon>Weeksellaceae</taxon>
        <taxon>Chryseobacterium group</taxon>
        <taxon>Soonwooa</taxon>
    </lineage>
</organism>
<dbReference type="OrthoDB" id="2370471at2"/>